<dbReference type="eggNOG" id="KOG0017">
    <property type="taxonomic scope" value="Eukaryota"/>
</dbReference>
<evidence type="ECO:0000313" key="2">
    <source>
        <dbReference type="EMBL" id="EOY32276.1"/>
    </source>
</evidence>
<sequence length="342" mass="38898">MISKTLFELYKGRKPNISHPRSFGCKYFVLNIGKHTLEKFDARSDEVVLDDDDDADDIEKKMEKMSLDNKENDGESSKEKDDNEPLLEDLPTNHPIVGTKWVFKNKMDELGNVSIGTPMSPSTKLDKDDKGKDMDQKLYRGMIGSLLYLTANRPDILFSVCLCARFQSCPKESHLIAVKRIFRYLLDTQSLGLWYPKGSSFNLVGYSDADFAGTKTNQKSTSGTCQFLGNMLVSWSCKKQNSVALSTVEAKYISLGSCCAQILWIRQQLNDFGMAIHKVPIYCDNMSAINISKNPIQHSKTKHIKIKHHFIRDHVLRGDIEIDFVYTLCQLDDIFTKPLNEE</sequence>
<name>A0A061GRZ7_THECC</name>
<dbReference type="PANTHER" id="PTHR11439:SF442">
    <property type="entry name" value="CYSTEINE-RICH RLK (RECEPTOR-LIKE PROTEIN KINASE) 8"/>
    <property type="match status" value="1"/>
</dbReference>
<dbReference type="Gramene" id="EOY32276">
    <property type="protein sequence ID" value="EOY32276"/>
    <property type="gene ID" value="TCM_039976"/>
</dbReference>
<proteinExistence type="predicted"/>
<organism evidence="2 3">
    <name type="scientific">Theobroma cacao</name>
    <name type="common">Cacao</name>
    <name type="synonym">Cocoa</name>
    <dbReference type="NCBI Taxonomy" id="3641"/>
    <lineage>
        <taxon>Eukaryota</taxon>
        <taxon>Viridiplantae</taxon>
        <taxon>Streptophyta</taxon>
        <taxon>Embryophyta</taxon>
        <taxon>Tracheophyta</taxon>
        <taxon>Spermatophyta</taxon>
        <taxon>Magnoliopsida</taxon>
        <taxon>eudicotyledons</taxon>
        <taxon>Gunneridae</taxon>
        <taxon>Pentapetalae</taxon>
        <taxon>rosids</taxon>
        <taxon>malvids</taxon>
        <taxon>Malvales</taxon>
        <taxon>Malvaceae</taxon>
        <taxon>Byttnerioideae</taxon>
        <taxon>Theobroma</taxon>
    </lineage>
</organism>
<dbReference type="AlphaFoldDB" id="A0A061GRZ7"/>
<evidence type="ECO:0000256" key="1">
    <source>
        <dbReference type="SAM" id="MobiDB-lite"/>
    </source>
</evidence>
<dbReference type="CDD" id="cd09272">
    <property type="entry name" value="RNase_HI_RT_Ty1"/>
    <property type="match status" value="1"/>
</dbReference>
<dbReference type="PANTHER" id="PTHR11439">
    <property type="entry name" value="GAG-POL-RELATED RETROTRANSPOSON"/>
    <property type="match status" value="1"/>
</dbReference>
<accession>A0A061GRZ7</accession>
<evidence type="ECO:0000313" key="3">
    <source>
        <dbReference type="Proteomes" id="UP000026915"/>
    </source>
</evidence>
<protein>
    <submittedName>
        <fullName evidence="2">Cysteine-rich RLK (RECEPTOR-like protein kinase) 8</fullName>
    </submittedName>
</protein>
<dbReference type="OMA" id="NTSAISM"/>
<feature type="region of interest" description="Disordered" evidence="1">
    <location>
        <begin position="63"/>
        <end position="89"/>
    </location>
</feature>
<dbReference type="InParanoid" id="A0A061GRZ7"/>
<reference evidence="2 3" key="1">
    <citation type="journal article" date="2013" name="Genome Biol.">
        <title>The genome sequence of the most widely cultivated cacao type and its use to identify candidate genes regulating pod color.</title>
        <authorList>
            <person name="Motamayor J.C."/>
            <person name="Mockaitis K."/>
            <person name="Schmutz J."/>
            <person name="Haiminen N."/>
            <person name="Iii D.L."/>
            <person name="Cornejo O."/>
            <person name="Findley S.D."/>
            <person name="Zheng P."/>
            <person name="Utro F."/>
            <person name="Royaert S."/>
            <person name="Saski C."/>
            <person name="Jenkins J."/>
            <person name="Podicheti R."/>
            <person name="Zhao M."/>
            <person name="Scheffler B.E."/>
            <person name="Stack J.C."/>
            <person name="Feltus F.A."/>
            <person name="Mustiga G.M."/>
            <person name="Amores F."/>
            <person name="Phillips W."/>
            <person name="Marelli J.P."/>
            <person name="May G.D."/>
            <person name="Shapiro H."/>
            <person name="Ma J."/>
            <person name="Bustamante C.D."/>
            <person name="Schnell R.J."/>
            <person name="Main D."/>
            <person name="Gilbert D."/>
            <person name="Parida L."/>
            <person name="Kuhn D.N."/>
        </authorList>
    </citation>
    <scope>NUCLEOTIDE SEQUENCE [LARGE SCALE GENOMIC DNA]</scope>
    <source>
        <strain evidence="3">cv. Matina 1-6</strain>
    </source>
</reference>
<feature type="compositionally biased region" description="Basic and acidic residues" evidence="1">
    <location>
        <begin position="63"/>
        <end position="83"/>
    </location>
</feature>
<dbReference type="Proteomes" id="UP000026915">
    <property type="component" value="Chromosome 9"/>
</dbReference>
<keyword evidence="2" id="KW-0808">Transferase</keyword>
<dbReference type="GO" id="GO:0016301">
    <property type="term" value="F:kinase activity"/>
    <property type="evidence" value="ECO:0007669"/>
    <property type="project" value="UniProtKB-KW"/>
</dbReference>
<keyword evidence="3" id="KW-1185">Reference proteome</keyword>
<gene>
    <name evidence="2" type="ORF">TCM_039976</name>
</gene>
<keyword evidence="2" id="KW-0418">Kinase</keyword>
<dbReference type="STRING" id="3641.A0A061GRZ7"/>
<dbReference type="EMBL" id="CM001887">
    <property type="protein sequence ID" value="EOY32276.1"/>
    <property type="molecule type" value="Genomic_DNA"/>
</dbReference>
<dbReference type="HOGENOM" id="CLU_851013_0_0_1"/>